<reference evidence="2 3" key="1">
    <citation type="submission" date="2013-09" db="EMBL/GenBank/DDBJ databases">
        <title>Corchorus capsularis genome sequencing.</title>
        <authorList>
            <person name="Alam M."/>
            <person name="Haque M.S."/>
            <person name="Islam M.S."/>
            <person name="Emdad E.M."/>
            <person name="Islam M.M."/>
            <person name="Ahmed B."/>
            <person name="Halim A."/>
            <person name="Hossen Q.M.M."/>
            <person name="Hossain M.Z."/>
            <person name="Ahmed R."/>
            <person name="Khan M.M."/>
            <person name="Islam R."/>
            <person name="Rashid M.M."/>
            <person name="Khan S.A."/>
            <person name="Rahman M.S."/>
            <person name="Alam M."/>
        </authorList>
    </citation>
    <scope>NUCLEOTIDE SEQUENCE [LARGE SCALE GENOMIC DNA]</scope>
    <source>
        <strain evidence="3">cv. CVL-1</strain>
        <tissue evidence="2">Whole seedling</tissue>
    </source>
</reference>
<sequence length="49" mass="5455">MSSLPFFFIRLSAWLIPHGVNGDVCETRDGEGECRRGVLYEQGVEVGRA</sequence>
<feature type="chain" id="PRO_5010272689" evidence="1">
    <location>
        <begin position="23"/>
        <end position="49"/>
    </location>
</feature>
<dbReference type="AlphaFoldDB" id="A0A1R3ITK5"/>
<evidence type="ECO:0000313" key="2">
    <source>
        <dbReference type="EMBL" id="OMO85905.1"/>
    </source>
</evidence>
<dbReference type="EMBL" id="AWWV01009539">
    <property type="protein sequence ID" value="OMO85905.1"/>
    <property type="molecule type" value="Genomic_DNA"/>
</dbReference>
<accession>A0A1R3ITK5</accession>
<protein>
    <submittedName>
        <fullName evidence="2">Uncharacterized protein</fullName>
    </submittedName>
</protein>
<gene>
    <name evidence="2" type="ORF">CCACVL1_09931</name>
</gene>
<name>A0A1R3ITK5_COCAP</name>
<proteinExistence type="predicted"/>
<evidence type="ECO:0000313" key="3">
    <source>
        <dbReference type="Proteomes" id="UP000188268"/>
    </source>
</evidence>
<feature type="signal peptide" evidence="1">
    <location>
        <begin position="1"/>
        <end position="22"/>
    </location>
</feature>
<evidence type="ECO:0000256" key="1">
    <source>
        <dbReference type="SAM" id="SignalP"/>
    </source>
</evidence>
<keyword evidence="3" id="KW-1185">Reference proteome</keyword>
<comment type="caution">
    <text evidence="2">The sequence shown here is derived from an EMBL/GenBank/DDBJ whole genome shotgun (WGS) entry which is preliminary data.</text>
</comment>
<keyword evidence="1" id="KW-0732">Signal</keyword>
<organism evidence="2 3">
    <name type="scientific">Corchorus capsularis</name>
    <name type="common">Jute</name>
    <dbReference type="NCBI Taxonomy" id="210143"/>
    <lineage>
        <taxon>Eukaryota</taxon>
        <taxon>Viridiplantae</taxon>
        <taxon>Streptophyta</taxon>
        <taxon>Embryophyta</taxon>
        <taxon>Tracheophyta</taxon>
        <taxon>Spermatophyta</taxon>
        <taxon>Magnoliopsida</taxon>
        <taxon>eudicotyledons</taxon>
        <taxon>Gunneridae</taxon>
        <taxon>Pentapetalae</taxon>
        <taxon>rosids</taxon>
        <taxon>malvids</taxon>
        <taxon>Malvales</taxon>
        <taxon>Malvaceae</taxon>
        <taxon>Grewioideae</taxon>
        <taxon>Apeibeae</taxon>
        <taxon>Corchorus</taxon>
    </lineage>
</organism>
<dbReference type="Gramene" id="OMO85905">
    <property type="protein sequence ID" value="OMO85905"/>
    <property type="gene ID" value="CCACVL1_09931"/>
</dbReference>
<dbReference type="Proteomes" id="UP000188268">
    <property type="component" value="Unassembled WGS sequence"/>
</dbReference>